<organism evidence="4 5">
    <name type="scientific">Rubritalea halochordaticola</name>
    <dbReference type="NCBI Taxonomy" id="714537"/>
    <lineage>
        <taxon>Bacteria</taxon>
        <taxon>Pseudomonadati</taxon>
        <taxon>Verrucomicrobiota</taxon>
        <taxon>Verrucomicrobiia</taxon>
        <taxon>Verrucomicrobiales</taxon>
        <taxon>Rubritaleaceae</taxon>
        <taxon>Rubritalea</taxon>
    </lineage>
</organism>
<dbReference type="InterPro" id="IPR052901">
    <property type="entry name" value="Bact_TGase-like"/>
</dbReference>
<dbReference type="InterPro" id="IPR002931">
    <property type="entry name" value="Transglutaminase-like"/>
</dbReference>
<comment type="caution">
    <text evidence="4">The sequence shown here is derived from an EMBL/GenBank/DDBJ whole genome shotgun (WGS) entry which is preliminary data.</text>
</comment>
<evidence type="ECO:0000256" key="2">
    <source>
        <dbReference type="SAM" id="Phobius"/>
    </source>
</evidence>
<accession>A0ABP9V1I8</accession>
<feature type="transmembrane region" description="Helical" evidence="2">
    <location>
        <begin position="474"/>
        <end position="494"/>
    </location>
</feature>
<dbReference type="Proteomes" id="UP001424741">
    <property type="component" value="Unassembled WGS sequence"/>
</dbReference>
<keyword evidence="2" id="KW-0812">Transmembrane</keyword>
<keyword evidence="2" id="KW-1133">Transmembrane helix</keyword>
<dbReference type="RefSeq" id="WP_346189213.1">
    <property type="nucleotide sequence ID" value="NZ_BAABRL010000008.1"/>
</dbReference>
<dbReference type="Gene3D" id="3.10.620.30">
    <property type="match status" value="1"/>
</dbReference>
<dbReference type="PANTHER" id="PTHR42736:SF1">
    <property type="entry name" value="PROTEIN-GLUTAMINE GAMMA-GLUTAMYLTRANSFERASE"/>
    <property type="match status" value="1"/>
</dbReference>
<reference evidence="4 5" key="1">
    <citation type="submission" date="2024-02" db="EMBL/GenBank/DDBJ databases">
        <title>Rubritalea halochordaticola NBRC 107102.</title>
        <authorList>
            <person name="Ichikawa N."/>
            <person name="Katano-Makiyama Y."/>
            <person name="Hidaka K."/>
        </authorList>
    </citation>
    <scope>NUCLEOTIDE SEQUENCE [LARGE SCALE GENOMIC DNA]</scope>
    <source>
        <strain evidence="4 5">NBRC 107102</strain>
    </source>
</reference>
<feature type="transmembrane region" description="Helical" evidence="2">
    <location>
        <begin position="27"/>
        <end position="45"/>
    </location>
</feature>
<evidence type="ECO:0000313" key="5">
    <source>
        <dbReference type="Proteomes" id="UP001424741"/>
    </source>
</evidence>
<evidence type="ECO:0000259" key="3">
    <source>
        <dbReference type="SMART" id="SM00460"/>
    </source>
</evidence>
<proteinExistence type="predicted"/>
<keyword evidence="5" id="KW-1185">Reference proteome</keyword>
<dbReference type="SUPFAM" id="SSF54001">
    <property type="entry name" value="Cysteine proteinases"/>
    <property type="match status" value="1"/>
</dbReference>
<feature type="region of interest" description="Disordered" evidence="1">
    <location>
        <begin position="439"/>
        <end position="463"/>
    </location>
</feature>
<dbReference type="Pfam" id="PF01841">
    <property type="entry name" value="Transglut_core"/>
    <property type="match status" value="1"/>
</dbReference>
<gene>
    <name evidence="4" type="ORF">Rhal01_02743</name>
</gene>
<evidence type="ECO:0000256" key="1">
    <source>
        <dbReference type="SAM" id="MobiDB-lite"/>
    </source>
</evidence>
<dbReference type="InterPro" id="IPR038765">
    <property type="entry name" value="Papain-like_cys_pep_sf"/>
</dbReference>
<dbReference type="PANTHER" id="PTHR42736">
    <property type="entry name" value="PROTEIN-GLUTAMINE GAMMA-GLUTAMYLTRANSFERASE"/>
    <property type="match status" value="1"/>
</dbReference>
<evidence type="ECO:0000313" key="4">
    <source>
        <dbReference type="EMBL" id="GAA5496559.1"/>
    </source>
</evidence>
<keyword evidence="2" id="KW-0472">Membrane</keyword>
<name>A0ABP9V1I8_9BACT</name>
<feature type="domain" description="Transglutaminase-like" evidence="3">
    <location>
        <begin position="364"/>
        <end position="435"/>
    </location>
</feature>
<sequence length="595" mass="68264">MRNLIFIPAIAMSYVFLSGWPEHMSSWMRSGIAAAIIGIALLLWRSTGDQKKGFFSSLRKPNLLDYLFAGITVLLLEFFFMTMFTYGPELGRDLSYRVEDWLREVKYGEVANEKEKQPPEHLRHGNDGNWLWNSHYQRQIPKRANHRPLNRPEVFITASSADQAQLMNRQQIYVRAFMLNHFDGDSWYLANPIKRVLDPSKDGFIRLKSRPPIQGFPVYYHTITHSYHDNGQNVLLGIHGARQVKQPYITRIAPDIYLLPPKKADQDGYDYEVASQPILLDQIISRGGRIIPGTPDEGLDAVYFDTLPDELLRAKMVAWLDDFAISEDNLAATLITIREALRERCEYSLKVENPENLSPLDNFLFGERKGYCEHFASATASLCRELGIPSRIAFGWAGGKYYEESNQFMFVSADAHAWTEIYLRDYGWVVFDTTAPDQNRRQIAGSGETPPPLTEPPLEETPEQQYTEYNQSPWFMLACIMGLGTFALSLLVFLKFRSIPPRTRSGGTGIASVEPDYMRLFRMACTRSGCPYPDHRTLRQQMIALEKRGILPIFSNVLLDYHNRVVYGDAERDSKAEKSLVRHIKLWQHQIKKAA</sequence>
<protein>
    <recommendedName>
        <fullName evidence="3">Transglutaminase-like domain-containing protein</fullName>
    </recommendedName>
</protein>
<dbReference type="EMBL" id="BAABRL010000008">
    <property type="protein sequence ID" value="GAA5496559.1"/>
    <property type="molecule type" value="Genomic_DNA"/>
</dbReference>
<feature type="transmembrane region" description="Helical" evidence="2">
    <location>
        <begin position="66"/>
        <end position="87"/>
    </location>
</feature>
<dbReference type="SMART" id="SM00460">
    <property type="entry name" value="TGc"/>
    <property type="match status" value="1"/>
</dbReference>